<comment type="subcellular location">
    <subcellularLocation>
        <location evidence="1">Nucleus</location>
    </subcellularLocation>
</comment>
<organism evidence="7 8">
    <name type="scientific">Thlaspi arvense</name>
    <name type="common">Field penny-cress</name>
    <dbReference type="NCBI Taxonomy" id="13288"/>
    <lineage>
        <taxon>Eukaryota</taxon>
        <taxon>Viridiplantae</taxon>
        <taxon>Streptophyta</taxon>
        <taxon>Embryophyta</taxon>
        <taxon>Tracheophyta</taxon>
        <taxon>Spermatophyta</taxon>
        <taxon>Magnoliopsida</taxon>
        <taxon>eudicotyledons</taxon>
        <taxon>Gunneridae</taxon>
        <taxon>Pentapetalae</taxon>
        <taxon>rosids</taxon>
        <taxon>malvids</taxon>
        <taxon>Brassicales</taxon>
        <taxon>Brassicaceae</taxon>
        <taxon>Thlaspideae</taxon>
        <taxon>Thlaspi</taxon>
    </lineage>
</organism>
<dbReference type="GO" id="GO:0043565">
    <property type="term" value="F:sequence-specific DNA binding"/>
    <property type="evidence" value="ECO:0007669"/>
    <property type="project" value="InterPro"/>
</dbReference>
<keyword evidence="3" id="KW-0238">DNA-binding</keyword>
<accession>A0AAU9RQA0</accession>
<dbReference type="SMART" id="SM00774">
    <property type="entry name" value="WRKY"/>
    <property type="match status" value="1"/>
</dbReference>
<proteinExistence type="predicted"/>
<evidence type="ECO:0000256" key="2">
    <source>
        <dbReference type="ARBA" id="ARBA00023015"/>
    </source>
</evidence>
<feature type="domain" description="WRKY" evidence="6">
    <location>
        <begin position="122"/>
        <end position="190"/>
    </location>
</feature>
<dbReference type="AlphaFoldDB" id="A0AAU9RQA0"/>
<dbReference type="InterPro" id="IPR003657">
    <property type="entry name" value="WRKY_dom"/>
</dbReference>
<keyword evidence="2" id="KW-0805">Transcription regulation</keyword>
<dbReference type="GO" id="GO:0003700">
    <property type="term" value="F:DNA-binding transcription factor activity"/>
    <property type="evidence" value="ECO:0007669"/>
    <property type="project" value="InterPro"/>
</dbReference>
<keyword evidence="5" id="KW-0539">Nucleus</keyword>
<reference evidence="7 8" key="1">
    <citation type="submission" date="2022-03" db="EMBL/GenBank/DDBJ databases">
        <authorList>
            <person name="Nunn A."/>
            <person name="Chopra R."/>
            <person name="Nunn A."/>
            <person name="Contreras Garrido A."/>
        </authorList>
    </citation>
    <scope>NUCLEOTIDE SEQUENCE [LARGE SCALE GENOMIC DNA]</scope>
</reference>
<evidence type="ECO:0000256" key="1">
    <source>
        <dbReference type="ARBA" id="ARBA00004123"/>
    </source>
</evidence>
<evidence type="ECO:0000313" key="7">
    <source>
        <dbReference type="EMBL" id="CAH2047721.1"/>
    </source>
</evidence>
<sequence>MFPEIDHKAVAALLRGQGCANSLKMLLENREIGSVSVGTLINTILDSFSLALSFVDSPNPPQNYESSSSQNMPRLVSRSPFKKSSIVLDVSIRAIHALTIARIQHCRKICGVEVIEKYRDDSPTPLLEDGFVWRKYGQKNIKTSPHQRCYYRCTYAKDQNCNATKRVQKIKDNPPVYRTTYVGQHTCEALSYAVSLNNDDTHCFKMIQFEKCNHVMSESVMPQLPSINHQEITMEDKATDHMMNLEFDNNEFLVDDDKIWDYDFSSLSSTDLMFFDNIAASD</sequence>
<dbReference type="EMBL" id="OU466858">
    <property type="protein sequence ID" value="CAH2047721.1"/>
    <property type="molecule type" value="Genomic_DNA"/>
</dbReference>
<protein>
    <recommendedName>
        <fullName evidence="6">WRKY domain-containing protein</fullName>
    </recommendedName>
</protein>
<evidence type="ECO:0000256" key="5">
    <source>
        <dbReference type="ARBA" id="ARBA00023242"/>
    </source>
</evidence>
<name>A0AAU9RQA0_THLAR</name>
<dbReference type="PANTHER" id="PTHR31282">
    <property type="entry name" value="WRKY TRANSCRIPTION FACTOR 21-RELATED"/>
    <property type="match status" value="1"/>
</dbReference>
<dbReference type="SUPFAM" id="SSF118290">
    <property type="entry name" value="WRKY DNA-binding domain"/>
    <property type="match status" value="1"/>
</dbReference>
<dbReference type="InterPro" id="IPR036576">
    <property type="entry name" value="WRKY_dom_sf"/>
</dbReference>
<dbReference type="PROSITE" id="PS50811">
    <property type="entry name" value="WRKY"/>
    <property type="match status" value="1"/>
</dbReference>
<keyword evidence="8" id="KW-1185">Reference proteome</keyword>
<evidence type="ECO:0000313" key="8">
    <source>
        <dbReference type="Proteomes" id="UP000836841"/>
    </source>
</evidence>
<evidence type="ECO:0000259" key="6">
    <source>
        <dbReference type="PROSITE" id="PS50811"/>
    </source>
</evidence>
<gene>
    <name evidence="7" type="ORF">TAV2_LOCUS7379</name>
</gene>
<dbReference type="Proteomes" id="UP000836841">
    <property type="component" value="Chromosome 2"/>
</dbReference>
<keyword evidence="4" id="KW-0804">Transcription</keyword>
<evidence type="ECO:0000256" key="3">
    <source>
        <dbReference type="ARBA" id="ARBA00023125"/>
    </source>
</evidence>
<dbReference type="Pfam" id="PF03106">
    <property type="entry name" value="WRKY"/>
    <property type="match status" value="1"/>
</dbReference>
<dbReference type="GO" id="GO:0005634">
    <property type="term" value="C:nucleus"/>
    <property type="evidence" value="ECO:0007669"/>
    <property type="project" value="UniProtKB-SubCell"/>
</dbReference>
<dbReference type="FunFam" id="2.20.25.80:FF:000012">
    <property type="entry name" value="Probable WRKY transcription factor 38"/>
    <property type="match status" value="1"/>
</dbReference>
<dbReference type="InterPro" id="IPR044810">
    <property type="entry name" value="WRKY_plant"/>
</dbReference>
<dbReference type="Gene3D" id="2.20.25.80">
    <property type="entry name" value="WRKY domain"/>
    <property type="match status" value="1"/>
</dbReference>
<evidence type="ECO:0000256" key="4">
    <source>
        <dbReference type="ARBA" id="ARBA00023163"/>
    </source>
</evidence>